<comment type="caution">
    <text evidence="1">The sequence shown here is derived from an EMBL/GenBank/DDBJ whole genome shotgun (WGS) entry which is preliminary data.</text>
</comment>
<gene>
    <name evidence="1" type="ORF">SDC9_196358</name>
</gene>
<accession>A0A645ICW2</accession>
<dbReference type="AlphaFoldDB" id="A0A645ICW2"/>
<proteinExistence type="predicted"/>
<reference evidence="1" key="1">
    <citation type="submission" date="2019-08" db="EMBL/GenBank/DDBJ databases">
        <authorList>
            <person name="Kucharzyk K."/>
            <person name="Murdoch R.W."/>
            <person name="Higgins S."/>
            <person name="Loffler F."/>
        </authorList>
    </citation>
    <scope>NUCLEOTIDE SEQUENCE</scope>
</reference>
<protein>
    <submittedName>
        <fullName evidence="1">Uncharacterized protein</fullName>
    </submittedName>
</protein>
<organism evidence="1">
    <name type="scientific">bioreactor metagenome</name>
    <dbReference type="NCBI Taxonomy" id="1076179"/>
    <lineage>
        <taxon>unclassified sequences</taxon>
        <taxon>metagenomes</taxon>
        <taxon>ecological metagenomes</taxon>
    </lineage>
</organism>
<sequence>MFGHFAAAGFFHTMRDTDRCAHAHDRVYGAQWRQRAQRIAAYVGRYGKIKFFQRIEHRPVRATGTQHRRTHRQPGRLMRAKVRRTAKERGNLTRKQLTLESCLIFTGAFNAPAFYHILKEWFHILYDDKLVYL</sequence>
<dbReference type="EMBL" id="VSSQ01111354">
    <property type="protein sequence ID" value="MPN48746.1"/>
    <property type="molecule type" value="Genomic_DNA"/>
</dbReference>
<name>A0A645ICW2_9ZZZZ</name>
<evidence type="ECO:0000313" key="1">
    <source>
        <dbReference type="EMBL" id="MPN48746.1"/>
    </source>
</evidence>